<evidence type="ECO:0000256" key="1">
    <source>
        <dbReference type="ARBA" id="ARBA00001938"/>
    </source>
</evidence>
<keyword evidence="4 6" id="KW-0450">Lipoyl</keyword>
<evidence type="ECO:0000256" key="2">
    <source>
        <dbReference type="ARBA" id="ARBA00007317"/>
    </source>
</evidence>
<dbReference type="InterPro" id="IPR004167">
    <property type="entry name" value="PSBD"/>
</dbReference>
<evidence type="ECO:0000313" key="10">
    <source>
        <dbReference type="EMBL" id="TYP88877.1"/>
    </source>
</evidence>
<keyword evidence="11" id="KW-1185">Reference proteome</keyword>
<reference evidence="10 11" key="1">
    <citation type="submission" date="2019-07" db="EMBL/GenBank/DDBJ databases">
        <title>Genomic Encyclopedia of Archaeal and Bacterial Type Strains, Phase II (KMG-II): from individual species to whole genera.</title>
        <authorList>
            <person name="Goeker M."/>
        </authorList>
    </citation>
    <scope>NUCLEOTIDE SEQUENCE [LARGE SCALE GENOMIC DNA]</scope>
    <source>
        <strain evidence="10 11">DSM 46842</strain>
    </source>
</reference>
<dbReference type="Proteomes" id="UP000322499">
    <property type="component" value="Unassembled WGS sequence"/>
</dbReference>
<organism evidence="10 11">
    <name type="scientific">Blastococcus xanthinilyticus</name>
    <dbReference type="NCBI Taxonomy" id="1564164"/>
    <lineage>
        <taxon>Bacteria</taxon>
        <taxon>Bacillati</taxon>
        <taxon>Actinomycetota</taxon>
        <taxon>Actinomycetes</taxon>
        <taxon>Geodermatophilales</taxon>
        <taxon>Geodermatophilaceae</taxon>
        <taxon>Blastococcus</taxon>
    </lineage>
</organism>
<dbReference type="GO" id="GO:0031405">
    <property type="term" value="F:lipoic acid binding"/>
    <property type="evidence" value="ECO:0007669"/>
    <property type="project" value="TreeGrafter"/>
</dbReference>
<dbReference type="InterPro" id="IPR050743">
    <property type="entry name" value="2-oxoacid_DH_E2_comp"/>
</dbReference>
<dbReference type="InterPro" id="IPR036625">
    <property type="entry name" value="E3-bd_dom_sf"/>
</dbReference>
<feature type="compositionally biased region" description="Low complexity" evidence="7">
    <location>
        <begin position="118"/>
        <end position="134"/>
    </location>
</feature>
<dbReference type="InterPro" id="IPR011053">
    <property type="entry name" value="Single_hybrid_motif"/>
</dbReference>
<dbReference type="InterPro" id="IPR003016">
    <property type="entry name" value="2-oxoA_DH_lipoyl-BS"/>
</dbReference>
<dbReference type="Gene3D" id="2.40.50.100">
    <property type="match status" value="1"/>
</dbReference>
<gene>
    <name evidence="10" type="ORF">BD833_10332</name>
</gene>
<evidence type="ECO:0000256" key="6">
    <source>
        <dbReference type="RuleBase" id="RU003423"/>
    </source>
</evidence>
<dbReference type="Gene3D" id="4.10.320.10">
    <property type="entry name" value="E3-binding domain"/>
    <property type="match status" value="1"/>
</dbReference>
<evidence type="ECO:0000256" key="3">
    <source>
        <dbReference type="ARBA" id="ARBA00022679"/>
    </source>
</evidence>
<dbReference type="InterPro" id="IPR023213">
    <property type="entry name" value="CAT-like_dom_sf"/>
</dbReference>
<keyword evidence="5 6" id="KW-0012">Acyltransferase</keyword>
<dbReference type="PROSITE" id="PS51826">
    <property type="entry name" value="PSBD"/>
    <property type="match status" value="1"/>
</dbReference>
<dbReference type="GO" id="GO:0016407">
    <property type="term" value="F:acetyltransferase activity"/>
    <property type="evidence" value="ECO:0007669"/>
    <property type="project" value="TreeGrafter"/>
</dbReference>
<evidence type="ECO:0000256" key="4">
    <source>
        <dbReference type="ARBA" id="ARBA00022823"/>
    </source>
</evidence>
<feature type="compositionally biased region" description="Pro residues" evidence="7">
    <location>
        <begin position="104"/>
        <end position="117"/>
    </location>
</feature>
<feature type="domain" description="Peripheral subunit-binding (PSBD)" evidence="9">
    <location>
        <begin position="145"/>
        <end position="182"/>
    </location>
</feature>
<dbReference type="RefSeq" id="WP_208092360.1">
    <property type="nucleotide sequence ID" value="NZ_VNHW01000003.1"/>
</dbReference>
<dbReference type="PANTHER" id="PTHR43178">
    <property type="entry name" value="DIHYDROLIPOAMIDE ACETYLTRANSFERASE COMPONENT OF PYRUVATE DEHYDROGENASE COMPLEX"/>
    <property type="match status" value="1"/>
</dbReference>
<comment type="cofactor">
    <cofactor evidence="1 6">
        <name>(R)-lipoate</name>
        <dbReference type="ChEBI" id="CHEBI:83088"/>
    </cofactor>
</comment>
<name>A0A5S5CYM5_9ACTN</name>
<dbReference type="SUPFAM" id="SSF52777">
    <property type="entry name" value="CoA-dependent acyltransferases"/>
    <property type="match status" value="1"/>
</dbReference>
<dbReference type="CDD" id="cd06849">
    <property type="entry name" value="lipoyl_domain"/>
    <property type="match status" value="1"/>
</dbReference>
<dbReference type="GO" id="GO:0005737">
    <property type="term" value="C:cytoplasm"/>
    <property type="evidence" value="ECO:0007669"/>
    <property type="project" value="TreeGrafter"/>
</dbReference>
<evidence type="ECO:0000256" key="5">
    <source>
        <dbReference type="ARBA" id="ARBA00023315"/>
    </source>
</evidence>
<evidence type="ECO:0000313" key="11">
    <source>
        <dbReference type="Proteomes" id="UP000322499"/>
    </source>
</evidence>
<accession>A0A5S5CYM5</accession>
<dbReference type="PROSITE" id="PS50968">
    <property type="entry name" value="BIOTINYL_LIPOYL"/>
    <property type="match status" value="1"/>
</dbReference>
<dbReference type="Gene3D" id="3.30.559.10">
    <property type="entry name" value="Chloramphenicol acetyltransferase-like domain"/>
    <property type="match status" value="1"/>
</dbReference>
<comment type="caution">
    <text evidence="10">The sequence shown here is derived from an EMBL/GenBank/DDBJ whole genome shotgun (WGS) entry which is preliminary data.</text>
</comment>
<dbReference type="SUPFAM" id="SSF51230">
    <property type="entry name" value="Single hybrid motif"/>
    <property type="match status" value="1"/>
</dbReference>
<dbReference type="InterPro" id="IPR000089">
    <property type="entry name" value="Biotin_lipoyl"/>
</dbReference>
<sequence>MSELEFHLPDVGEGLDAGEIVEWHVQPGSAVVRDQVLADVETDKAVVEIPSPVNGTVLRLGGEVGDVLEIGALLVVLETEEAVQIRSHGKTAPATAPAVAAPPAAAPEPAAPPPLPTPAAVAQAPQQAQPGTTADGDGARPGRVLAAPATRRLALELGVDLAVVRGSGPGGRVTADDVRAVAAAPAVAEDAVPQAAPAPAGRAGGAAEPRRTVRRLADETVPLRGLRRSIARSMTASWQEIPHITEFREVDATALVQARARLRPRLERDGVGFTFLPLLVKAVVATLAEHPVFNASIDLGAETITYHGRRNIGLATATGAGLMVPVVKDADGKSLGELAREIDQLAVAARDRSVTPAQLSEGTFSITNFGSYGGWLATPIIRPPEAAIAGFGRIRDAVVAVDGVPVVRPTLPLSVSADHRLVDGEDLGGFLATLTEYLADPILLLAGE</sequence>
<dbReference type="Pfam" id="PF00364">
    <property type="entry name" value="Biotin_lipoyl"/>
    <property type="match status" value="1"/>
</dbReference>
<feature type="compositionally biased region" description="Low complexity" evidence="7">
    <location>
        <begin position="91"/>
        <end position="103"/>
    </location>
</feature>
<dbReference type="SUPFAM" id="SSF47005">
    <property type="entry name" value="Peripheral subunit-binding domain of 2-oxo acid dehydrogenase complex"/>
    <property type="match status" value="1"/>
</dbReference>
<protein>
    <recommendedName>
        <fullName evidence="6">Dihydrolipoamide acetyltransferase component of pyruvate dehydrogenase complex</fullName>
        <ecNumber evidence="6">2.3.1.-</ecNumber>
    </recommendedName>
</protein>
<proteinExistence type="inferred from homology"/>
<dbReference type="InterPro" id="IPR001078">
    <property type="entry name" value="2-oxoacid_DH_actylTfrase"/>
</dbReference>
<keyword evidence="3 6" id="KW-0808">Transferase</keyword>
<feature type="region of interest" description="Disordered" evidence="7">
    <location>
        <begin position="88"/>
        <end position="142"/>
    </location>
</feature>
<dbReference type="AlphaFoldDB" id="A0A5S5CYM5"/>
<evidence type="ECO:0000259" key="8">
    <source>
        <dbReference type="PROSITE" id="PS50968"/>
    </source>
</evidence>
<dbReference type="FunFam" id="3.30.559.10:FF:000007">
    <property type="entry name" value="Dihydrolipoamide acetyltransferase component of pyruvate dehydrogenase complex"/>
    <property type="match status" value="1"/>
</dbReference>
<evidence type="ECO:0000259" key="9">
    <source>
        <dbReference type="PROSITE" id="PS51826"/>
    </source>
</evidence>
<comment type="similarity">
    <text evidence="2 6">Belongs to the 2-oxoacid dehydrogenase family.</text>
</comment>
<dbReference type="EC" id="2.3.1.-" evidence="6"/>
<evidence type="ECO:0000256" key="7">
    <source>
        <dbReference type="SAM" id="MobiDB-lite"/>
    </source>
</evidence>
<dbReference type="PROSITE" id="PS00189">
    <property type="entry name" value="LIPOYL"/>
    <property type="match status" value="1"/>
</dbReference>
<dbReference type="PANTHER" id="PTHR43178:SF5">
    <property type="entry name" value="LIPOAMIDE ACYLTRANSFERASE COMPONENT OF BRANCHED-CHAIN ALPHA-KETO ACID DEHYDROGENASE COMPLEX, MITOCHONDRIAL"/>
    <property type="match status" value="1"/>
</dbReference>
<feature type="domain" description="Lipoyl-binding" evidence="8">
    <location>
        <begin position="3"/>
        <end position="78"/>
    </location>
</feature>
<keyword evidence="10" id="KW-0670">Pyruvate</keyword>
<dbReference type="Pfam" id="PF02817">
    <property type="entry name" value="E3_binding"/>
    <property type="match status" value="1"/>
</dbReference>
<dbReference type="EMBL" id="VNHW01000003">
    <property type="protein sequence ID" value="TYP88877.1"/>
    <property type="molecule type" value="Genomic_DNA"/>
</dbReference>
<dbReference type="Pfam" id="PF00198">
    <property type="entry name" value="2-oxoacid_dh"/>
    <property type="match status" value="1"/>
</dbReference>